<protein>
    <submittedName>
        <fullName evidence="2">Uncharacterized protein</fullName>
    </submittedName>
</protein>
<reference evidence="2" key="1">
    <citation type="submission" date="2015-08" db="EMBL/GenBank/DDBJ databases">
        <title>Draft genome sequence of Komagataeibacter europaeus CECT 8546 a cellulose producer strain from vinegar produced by the traditional method.</title>
        <authorList>
            <person name="Poehlein A."/>
            <person name="Valera M.J."/>
            <person name="Haack F.S."/>
            <person name="Mas A."/>
            <person name="Daniel R."/>
            <person name="Streit W.R."/>
            <person name="Mateo E."/>
        </authorList>
    </citation>
    <scope>NUCLEOTIDE SEQUENCE [LARGE SCALE GENOMIC DNA]</scope>
    <source>
        <strain evidence="2">CECT 8546</strain>
    </source>
</reference>
<sequence>MREGIKKHQKNTKKSPHIFLKGDATKKQPRNHQKTTTCDEKIWNEEKVKTQKHPQDRTVNGDLENGCVDVFWDGLAVSVFLRWEMFERVV</sequence>
<evidence type="ECO:0000313" key="3">
    <source>
        <dbReference type="Proteomes" id="UP000037566"/>
    </source>
</evidence>
<evidence type="ECO:0000256" key="1">
    <source>
        <dbReference type="SAM" id="MobiDB-lite"/>
    </source>
</evidence>
<keyword evidence="3" id="KW-1185">Reference proteome</keyword>
<dbReference type="AlphaFoldDB" id="A0A0M0EBI0"/>
<evidence type="ECO:0000313" key="2">
    <source>
        <dbReference type="EMBL" id="KON62637.1"/>
    </source>
</evidence>
<feature type="region of interest" description="Disordered" evidence="1">
    <location>
        <begin position="1"/>
        <end position="37"/>
    </location>
</feature>
<feature type="compositionally biased region" description="Basic residues" evidence="1">
    <location>
        <begin position="7"/>
        <end position="16"/>
    </location>
</feature>
<dbReference type="PATRIC" id="fig|33995.3.peg.4282"/>
<name>A0A0M0EBI0_KOMEU</name>
<comment type="caution">
    <text evidence="2">The sequence shown here is derived from an EMBL/GenBank/DDBJ whole genome shotgun (WGS) entry which is preliminary data.</text>
</comment>
<accession>A0A0M0EBI0</accession>
<proteinExistence type="predicted"/>
<gene>
    <name evidence="2" type="ORF">KOEU_38750</name>
</gene>
<dbReference type="Proteomes" id="UP000037566">
    <property type="component" value="Unassembled WGS sequence"/>
</dbReference>
<dbReference type="EMBL" id="LHUQ01000091">
    <property type="protein sequence ID" value="KON62637.1"/>
    <property type="molecule type" value="Genomic_DNA"/>
</dbReference>
<organism evidence="2 3">
    <name type="scientific">Komagataeibacter europaeus</name>
    <name type="common">Gluconacetobacter europaeus</name>
    <dbReference type="NCBI Taxonomy" id="33995"/>
    <lineage>
        <taxon>Bacteria</taxon>
        <taxon>Pseudomonadati</taxon>
        <taxon>Pseudomonadota</taxon>
        <taxon>Alphaproteobacteria</taxon>
        <taxon>Acetobacterales</taxon>
        <taxon>Acetobacteraceae</taxon>
        <taxon>Komagataeibacter</taxon>
    </lineage>
</organism>